<feature type="non-terminal residue" evidence="1">
    <location>
        <position position="1"/>
    </location>
</feature>
<dbReference type="VEuPathDB" id="MicrosporidiaDB:H312_00210"/>
<evidence type="ECO:0000313" key="1">
    <source>
        <dbReference type="EMBL" id="KCZ82552.1"/>
    </source>
</evidence>
<accession>A0A059F657</accession>
<keyword evidence="2" id="KW-1185">Reference proteome</keyword>
<gene>
    <name evidence="1" type="ORF">H312_00210</name>
</gene>
<dbReference type="OrthoDB" id="2188744at2759"/>
<reference evidence="2" key="1">
    <citation type="submission" date="2013-02" db="EMBL/GenBank/DDBJ databases">
        <authorList>
            <consortium name="The Broad Institute Genome Sequencing Platform"/>
            <person name="Cuomo C."/>
            <person name="Becnel J."/>
            <person name="Sanscrainte N."/>
            <person name="Walker B."/>
            <person name="Young S.K."/>
            <person name="Zeng Q."/>
            <person name="Gargeya S."/>
            <person name="Fitzgerald M."/>
            <person name="Haas B."/>
            <person name="Abouelleil A."/>
            <person name="Alvarado L."/>
            <person name="Arachchi H.M."/>
            <person name="Berlin A.M."/>
            <person name="Chapman S.B."/>
            <person name="Dewar J."/>
            <person name="Goldberg J."/>
            <person name="Griggs A."/>
            <person name="Gujja S."/>
            <person name="Hansen M."/>
            <person name="Howarth C."/>
            <person name="Imamovic A."/>
            <person name="Larimer J."/>
            <person name="McCowan C."/>
            <person name="Murphy C."/>
            <person name="Neiman D."/>
            <person name="Pearson M."/>
            <person name="Priest M."/>
            <person name="Roberts A."/>
            <person name="Saif S."/>
            <person name="Shea T."/>
            <person name="Sisk P."/>
            <person name="Sykes S."/>
            <person name="Wortman J."/>
            <person name="Nusbaum C."/>
            <person name="Birren B."/>
        </authorList>
    </citation>
    <scope>NUCLEOTIDE SEQUENCE [LARGE SCALE GENOMIC DNA]</scope>
    <source>
        <strain evidence="2">PRA339</strain>
    </source>
</reference>
<protein>
    <submittedName>
        <fullName evidence="1">Uncharacterized protein</fullName>
    </submittedName>
</protein>
<dbReference type="HOGENOM" id="CLU_160116_0_0_1"/>
<dbReference type="EMBL" id="KK365130">
    <property type="protein sequence ID" value="KCZ82552.1"/>
    <property type="molecule type" value="Genomic_DNA"/>
</dbReference>
<sequence>ITDATSEILSTRYPERRTRLKLSFIKNSILNKTCMFAVTIIRRVGDCYSAYDQSTYFLIKTRENLIPNKKYLVYGKVKFRKFYLLYAEHIELLNYKNILYRIL</sequence>
<dbReference type="Proteomes" id="UP000030655">
    <property type="component" value="Unassembled WGS sequence"/>
</dbReference>
<reference evidence="1 2" key="2">
    <citation type="submission" date="2014-03" db="EMBL/GenBank/DDBJ databases">
        <title>The Genome Sequence of Anncaliia algerae insect isolate PRA339.</title>
        <authorList>
            <consortium name="The Broad Institute Genome Sequencing Platform"/>
            <consortium name="The Broad Institute Genome Sequencing Center for Infectious Disease"/>
            <person name="Cuomo C."/>
            <person name="Becnel J."/>
            <person name="Sanscrainte N."/>
            <person name="Walker B."/>
            <person name="Young S.K."/>
            <person name="Zeng Q."/>
            <person name="Gargeya S."/>
            <person name="Fitzgerald M."/>
            <person name="Haas B."/>
            <person name="Abouelleil A."/>
            <person name="Alvarado L."/>
            <person name="Arachchi H.M."/>
            <person name="Berlin A.M."/>
            <person name="Chapman S.B."/>
            <person name="Dewar J."/>
            <person name="Goldberg J."/>
            <person name="Griggs A."/>
            <person name="Gujja S."/>
            <person name="Hansen M."/>
            <person name="Howarth C."/>
            <person name="Imamovic A."/>
            <person name="Larimer J."/>
            <person name="McCowan C."/>
            <person name="Murphy C."/>
            <person name="Neiman D."/>
            <person name="Pearson M."/>
            <person name="Priest M."/>
            <person name="Roberts A."/>
            <person name="Saif S."/>
            <person name="Shea T."/>
            <person name="Sisk P."/>
            <person name="Sykes S."/>
            <person name="Wortman J."/>
            <person name="Nusbaum C."/>
            <person name="Birren B."/>
        </authorList>
    </citation>
    <scope>NUCLEOTIDE SEQUENCE [LARGE SCALE GENOMIC DNA]</scope>
    <source>
        <strain evidence="1 2">PRA339</strain>
    </source>
</reference>
<dbReference type="AlphaFoldDB" id="A0A059F657"/>
<name>A0A059F657_9MICR</name>
<organism evidence="1 2">
    <name type="scientific">Anncaliia algerae PRA339</name>
    <dbReference type="NCBI Taxonomy" id="1288291"/>
    <lineage>
        <taxon>Eukaryota</taxon>
        <taxon>Fungi</taxon>
        <taxon>Fungi incertae sedis</taxon>
        <taxon>Microsporidia</taxon>
        <taxon>Tubulinosematoidea</taxon>
        <taxon>Tubulinosematidae</taxon>
        <taxon>Anncaliia</taxon>
    </lineage>
</organism>
<evidence type="ECO:0000313" key="2">
    <source>
        <dbReference type="Proteomes" id="UP000030655"/>
    </source>
</evidence>
<proteinExistence type="predicted"/>